<protein>
    <submittedName>
        <fullName evidence="2">Uncharacterized protein</fullName>
    </submittedName>
</protein>
<evidence type="ECO:0000313" key="2">
    <source>
        <dbReference type="EMBL" id="PWW24875.1"/>
    </source>
</evidence>
<dbReference type="EMBL" id="QGTX01000001">
    <property type="protein sequence ID" value="PWW24875.1"/>
    <property type="molecule type" value="Genomic_DNA"/>
</dbReference>
<keyword evidence="1" id="KW-0732">Signal</keyword>
<dbReference type="RefSeq" id="WP_146220494.1">
    <property type="nucleotide sequence ID" value="NZ_QGTX01000001.1"/>
</dbReference>
<reference evidence="3" key="1">
    <citation type="submission" date="2018-05" db="EMBL/GenBank/DDBJ databases">
        <authorList>
            <person name="Klenk H.-P."/>
            <person name="Huntemann M."/>
            <person name="Clum A."/>
            <person name="Pillay M."/>
            <person name="Palaniappan K."/>
            <person name="Varghese N."/>
            <person name="Mikhailova N."/>
            <person name="Stamatis D."/>
            <person name="Reddy T."/>
            <person name="Daum C."/>
            <person name="Shapiro N."/>
            <person name="Ivanova N."/>
            <person name="Kyrpides N."/>
            <person name="Woyke T."/>
        </authorList>
    </citation>
    <scope>NUCLEOTIDE SEQUENCE [LARGE SCALE GENOMIC DNA]</scope>
    <source>
        <strain evidence="3">DSM 45417</strain>
    </source>
</reference>
<dbReference type="AlphaFoldDB" id="A0A317QRT7"/>
<gene>
    <name evidence="2" type="ORF">JD79_04066</name>
</gene>
<evidence type="ECO:0000313" key="3">
    <source>
        <dbReference type="Proteomes" id="UP000246661"/>
    </source>
</evidence>
<proteinExistence type="predicted"/>
<dbReference type="OrthoDB" id="3788955at2"/>
<name>A0A317QRT7_9ACTN</name>
<comment type="caution">
    <text evidence="2">The sequence shown here is derived from an EMBL/GenBank/DDBJ whole genome shotgun (WGS) entry which is preliminary data.</text>
</comment>
<evidence type="ECO:0000256" key="1">
    <source>
        <dbReference type="SAM" id="SignalP"/>
    </source>
</evidence>
<organism evidence="2 3">
    <name type="scientific">Geodermatophilus normandii</name>
    <dbReference type="NCBI Taxonomy" id="1137989"/>
    <lineage>
        <taxon>Bacteria</taxon>
        <taxon>Bacillati</taxon>
        <taxon>Actinomycetota</taxon>
        <taxon>Actinomycetes</taxon>
        <taxon>Geodermatophilales</taxon>
        <taxon>Geodermatophilaceae</taxon>
        <taxon>Geodermatophilus</taxon>
    </lineage>
</organism>
<accession>A0A317QRT7</accession>
<sequence length="201" mass="21879">MRKTALLSALGATSLVLMASPAQAAPPTSVWEPVQESSTELLPPADDPEFTEFCGFTPENPVVHSYTADLELFEQVRGSEFPYLAARGTSTDVYTNPDTGGTFTVTNTFFDKDLRIVDNGDGTITVSFNTVFRQRVYGSDGELLFVDQGHVREAVIVDYNGTPGDPDDDEFVGVVDGAFRINGHLETEGRDFCADFLEFTG</sequence>
<feature type="signal peptide" evidence="1">
    <location>
        <begin position="1"/>
        <end position="24"/>
    </location>
</feature>
<feature type="chain" id="PRO_5016341894" evidence="1">
    <location>
        <begin position="25"/>
        <end position="201"/>
    </location>
</feature>
<keyword evidence="3" id="KW-1185">Reference proteome</keyword>
<dbReference type="Proteomes" id="UP000246661">
    <property type="component" value="Unassembled WGS sequence"/>
</dbReference>